<evidence type="ECO:0008006" key="6">
    <source>
        <dbReference type="Google" id="ProtNLM"/>
    </source>
</evidence>
<dbReference type="Pfam" id="PF10374">
    <property type="entry name" value="EST1"/>
    <property type="match status" value="1"/>
</dbReference>
<feature type="region of interest" description="Disordered" evidence="1">
    <location>
        <begin position="416"/>
        <end position="442"/>
    </location>
</feature>
<dbReference type="InterPro" id="IPR011990">
    <property type="entry name" value="TPR-like_helical_dom_sf"/>
</dbReference>
<evidence type="ECO:0000259" key="2">
    <source>
        <dbReference type="Pfam" id="PF10373"/>
    </source>
</evidence>
<dbReference type="AlphaFoldDB" id="S7RH95"/>
<feature type="non-terminal residue" evidence="4">
    <location>
        <position position="855"/>
    </location>
</feature>
<dbReference type="PANTHER" id="PTHR15696">
    <property type="entry name" value="SMG-7 SUPPRESSOR WITH MORPHOLOGICAL EFFECT ON GENITALIA PROTEIN 7"/>
    <property type="match status" value="1"/>
</dbReference>
<dbReference type="KEGG" id="gtr:GLOTRDRAFT_123056"/>
<protein>
    <recommendedName>
        <fullName evidence="6">Protein SMG7</fullName>
    </recommendedName>
</protein>
<feature type="region of interest" description="Disordered" evidence="1">
    <location>
        <begin position="220"/>
        <end position="260"/>
    </location>
</feature>
<dbReference type="Proteomes" id="UP000030669">
    <property type="component" value="Unassembled WGS sequence"/>
</dbReference>
<feature type="region of interest" description="Disordered" evidence="1">
    <location>
        <begin position="155"/>
        <end position="189"/>
    </location>
</feature>
<accession>S7RH95</accession>
<feature type="region of interest" description="Disordered" evidence="1">
    <location>
        <begin position="680"/>
        <end position="719"/>
    </location>
</feature>
<dbReference type="OMA" id="WIQLIVR"/>
<dbReference type="PANTHER" id="PTHR15696:SF36">
    <property type="entry name" value="NONSENSE-MEDIATED MRNA DECAY FACTOR"/>
    <property type="match status" value="1"/>
</dbReference>
<feature type="compositionally biased region" description="Polar residues" evidence="1">
    <location>
        <begin position="807"/>
        <end position="817"/>
    </location>
</feature>
<evidence type="ECO:0000313" key="5">
    <source>
        <dbReference type="Proteomes" id="UP000030669"/>
    </source>
</evidence>
<sequence length="855" mass="94130">MSNTTAETASQLSREARNVQQSLKELQKTCEPWAKEVEFQRKNLRRLYLRLLLLYPYAKETKDVETHLWMSTSHHFISQYKQRILALDRVVFGPPPRHGPRHQQGGPVEYRKLLSRFRQFLAEEERFWIQLVLRFQRTFGLNDAQPALFALGIASGEGEGQPEEGLQNGRNNLGFPPEDGSTDVVPQKSDQRKGQLFILAKALVCLGDLARYKELYNDGGGRPRAGHEDGPAAGPIRPPRGGRGRGRGGGISTSEQMPARERNYERAQRYYEQARLLVPDEGNASHQLAILSMYKKDTFGSLVHYYKALCVLQPYDPATGNMGIILDKALDAWRKSPERPPLTEPRHKVARLKEDVLILHALWRLGVQETRGVGPMHAEQLLRDFKDLVSERIVPPETIREVVILAQGALLKHRKFRDPPVSGHRRSRSSDPDHVRTASASTIESQIASHIIALHRTLMEVGTDELAEKPPEDAAEGDLAQKITAVFRRTLPALRIAGKWLRANIGYVTQRSAPRDNDGRRGRAPSVLIARMDDFWTTYTQFMSALLRTFPLEKLPALTRALEEDIDLAGFIPLKKYLMDRGTERTGGDEHPNDEQLMRIADILEDARSTAADVSGSPILLKGNQFLLRTTAAEAASEAPARENSSNGISDQSIPAIVNVSKAAERTDEDEVIGDAMTDVTRTDDDPVREAGDAFRSGLRTSSSEAGDDEDEIVWNPRPAMSPIAPPALSPVAPPALSPIGPPALSPIAPPVLSPRRPSALSPTGPTVPTALPSPPAVLHQSPARPNFATQTSLPQSPARIAEEPPSVTTPKSSVGQGMTAADLLNSLKTGVPLEPPQRIVSSTHAEALFGTGSR</sequence>
<dbReference type="InterPro" id="IPR018834">
    <property type="entry name" value="DNA/RNA-bd_Est1-type"/>
</dbReference>
<reference evidence="4 5" key="1">
    <citation type="journal article" date="2012" name="Science">
        <title>The Paleozoic origin of enzymatic lignin decomposition reconstructed from 31 fungal genomes.</title>
        <authorList>
            <person name="Floudas D."/>
            <person name="Binder M."/>
            <person name="Riley R."/>
            <person name="Barry K."/>
            <person name="Blanchette R.A."/>
            <person name="Henrissat B."/>
            <person name="Martinez A.T."/>
            <person name="Otillar R."/>
            <person name="Spatafora J.W."/>
            <person name="Yadav J.S."/>
            <person name="Aerts A."/>
            <person name="Benoit I."/>
            <person name="Boyd A."/>
            <person name="Carlson A."/>
            <person name="Copeland A."/>
            <person name="Coutinho P.M."/>
            <person name="de Vries R.P."/>
            <person name="Ferreira P."/>
            <person name="Findley K."/>
            <person name="Foster B."/>
            <person name="Gaskell J."/>
            <person name="Glotzer D."/>
            <person name="Gorecki P."/>
            <person name="Heitman J."/>
            <person name="Hesse C."/>
            <person name="Hori C."/>
            <person name="Igarashi K."/>
            <person name="Jurgens J.A."/>
            <person name="Kallen N."/>
            <person name="Kersten P."/>
            <person name="Kohler A."/>
            <person name="Kuees U."/>
            <person name="Kumar T.K.A."/>
            <person name="Kuo A."/>
            <person name="LaButti K."/>
            <person name="Larrondo L.F."/>
            <person name="Lindquist E."/>
            <person name="Ling A."/>
            <person name="Lombard V."/>
            <person name="Lucas S."/>
            <person name="Lundell T."/>
            <person name="Martin R."/>
            <person name="McLaughlin D.J."/>
            <person name="Morgenstern I."/>
            <person name="Morin E."/>
            <person name="Murat C."/>
            <person name="Nagy L.G."/>
            <person name="Nolan M."/>
            <person name="Ohm R.A."/>
            <person name="Patyshakuliyeva A."/>
            <person name="Rokas A."/>
            <person name="Ruiz-Duenas F.J."/>
            <person name="Sabat G."/>
            <person name="Salamov A."/>
            <person name="Samejima M."/>
            <person name="Schmutz J."/>
            <person name="Slot J.C."/>
            <person name="St John F."/>
            <person name="Stenlid J."/>
            <person name="Sun H."/>
            <person name="Sun S."/>
            <person name="Syed K."/>
            <person name="Tsang A."/>
            <person name="Wiebenga A."/>
            <person name="Young D."/>
            <person name="Pisabarro A."/>
            <person name="Eastwood D.C."/>
            <person name="Martin F."/>
            <person name="Cullen D."/>
            <person name="Grigoriev I.V."/>
            <person name="Hibbett D.S."/>
        </authorList>
    </citation>
    <scope>NUCLEOTIDE SEQUENCE [LARGE SCALE GENOMIC DNA]</scope>
    <source>
        <strain evidence="4 5">ATCC 11539</strain>
    </source>
</reference>
<dbReference type="Pfam" id="PF10373">
    <property type="entry name" value="EST1_DNA_bind"/>
    <property type="match status" value="1"/>
</dbReference>
<dbReference type="RefSeq" id="XP_007869818.1">
    <property type="nucleotide sequence ID" value="XM_007871627.1"/>
</dbReference>
<evidence type="ECO:0000259" key="3">
    <source>
        <dbReference type="Pfam" id="PF10374"/>
    </source>
</evidence>
<dbReference type="InterPro" id="IPR019458">
    <property type="entry name" value="Est1-like_N"/>
</dbReference>
<dbReference type="eggNOG" id="KOG2162">
    <property type="taxonomic scope" value="Eukaryota"/>
</dbReference>
<name>S7RH95_GLOTA</name>
<dbReference type="Gene3D" id="1.25.40.10">
    <property type="entry name" value="Tetratricopeptide repeat domain"/>
    <property type="match status" value="1"/>
</dbReference>
<dbReference type="STRING" id="670483.S7RH95"/>
<dbReference type="EMBL" id="KB469309">
    <property type="protein sequence ID" value="EPQ51949.1"/>
    <property type="molecule type" value="Genomic_DNA"/>
</dbReference>
<dbReference type="GeneID" id="19300915"/>
<evidence type="ECO:0000313" key="4">
    <source>
        <dbReference type="EMBL" id="EPQ51949.1"/>
    </source>
</evidence>
<proteinExistence type="predicted"/>
<feature type="domain" description="Telomerase activating protein Est1-like N-terminal" evidence="3">
    <location>
        <begin position="63"/>
        <end position="217"/>
    </location>
</feature>
<gene>
    <name evidence="4" type="ORF">GLOTRDRAFT_123056</name>
</gene>
<dbReference type="HOGENOM" id="CLU_011778_0_0_1"/>
<organism evidence="4 5">
    <name type="scientific">Gloeophyllum trabeum (strain ATCC 11539 / FP-39264 / Madison 617)</name>
    <name type="common">Brown rot fungus</name>
    <dbReference type="NCBI Taxonomy" id="670483"/>
    <lineage>
        <taxon>Eukaryota</taxon>
        <taxon>Fungi</taxon>
        <taxon>Dikarya</taxon>
        <taxon>Basidiomycota</taxon>
        <taxon>Agaricomycotina</taxon>
        <taxon>Agaricomycetes</taxon>
        <taxon>Gloeophyllales</taxon>
        <taxon>Gloeophyllaceae</taxon>
        <taxon>Gloeophyllum</taxon>
    </lineage>
</organism>
<evidence type="ECO:0000256" key="1">
    <source>
        <dbReference type="SAM" id="MobiDB-lite"/>
    </source>
</evidence>
<dbReference type="SUPFAM" id="SSF48452">
    <property type="entry name" value="TPR-like"/>
    <property type="match status" value="1"/>
</dbReference>
<feature type="domain" description="DNA/RNA-binding" evidence="2">
    <location>
        <begin position="267"/>
        <end position="577"/>
    </location>
</feature>
<feature type="region of interest" description="Disordered" evidence="1">
    <location>
        <begin position="833"/>
        <end position="855"/>
    </location>
</feature>
<dbReference type="OrthoDB" id="69928at2759"/>
<feature type="compositionally biased region" description="Basic and acidic residues" evidence="1">
    <location>
        <begin position="681"/>
        <end position="693"/>
    </location>
</feature>
<feature type="region of interest" description="Disordered" evidence="1">
    <location>
        <begin position="748"/>
        <end position="817"/>
    </location>
</feature>
<keyword evidence="5" id="KW-1185">Reference proteome</keyword>
<dbReference type="InterPro" id="IPR045153">
    <property type="entry name" value="Est1/Ebs1-like"/>
</dbReference>